<evidence type="ECO:0000256" key="5">
    <source>
        <dbReference type="ARBA" id="ARBA00022764"/>
    </source>
</evidence>
<gene>
    <name evidence="11" type="ORF">DET57_102356</name>
</gene>
<evidence type="ECO:0000256" key="2">
    <source>
        <dbReference type="ARBA" id="ARBA00007399"/>
    </source>
</evidence>
<protein>
    <submittedName>
        <fullName evidence="11">Chaperone protein EcpD</fullName>
    </submittedName>
</protein>
<dbReference type="InterPro" id="IPR001829">
    <property type="entry name" value="Pili_assmbl_chaperone_bac"/>
</dbReference>
<keyword evidence="6 8" id="KW-0143">Chaperone</keyword>
<name>A0A318FZ59_KLEOX</name>
<dbReference type="InterPro" id="IPR036316">
    <property type="entry name" value="Pili_assmbl_chap_C_dom_sf"/>
</dbReference>
<dbReference type="InterPro" id="IPR018046">
    <property type="entry name" value="Pili_assmbl_chaperone_CS"/>
</dbReference>
<evidence type="ECO:0000256" key="3">
    <source>
        <dbReference type="ARBA" id="ARBA00022558"/>
    </source>
</evidence>
<evidence type="ECO:0000313" key="11">
    <source>
        <dbReference type="EMBL" id="PXW48747.1"/>
    </source>
</evidence>
<dbReference type="InterPro" id="IPR013783">
    <property type="entry name" value="Ig-like_fold"/>
</dbReference>
<dbReference type="PRINTS" id="PR00969">
    <property type="entry name" value="CHAPERONPILI"/>
</dbReference>
<keyword evidence="7" id="KW-0393">Immunoglobulin domain</keyword>
<evidence type="ECO:0000256" key="1">
    <source>
        <dbReference type="ARBA" id="ARBA00004418"/>
    </source>
</evidence>
<dbReference type="Gene3D" id="2.60.40.10">
    <property type="entry name" value="Immunoglobulins"/>
    <property type="match status" value="2"/>
</dbReference>
<dbReference type="Proteomes" id="UP000247485">
    <property type="component" value="Unassembled WGS sequence"/>
</dbReference>
<dbReference type="InterPro" id="IPR008962">
    <property type="entry name" value="PapD-like_sf"/>
</dbReference>
<dbReference type="PROSITE" id="PS00635">
    <property type="entry name" value="PILI_CHAPERONE"/>
    <property type="match status" value="1"/>
</dbReference>
<dbReference type="AlphaFoldDB" id="A0A318FZ59"/>
<reference evidence="11 12" key="1">
    <citation type="submission" date="2018-05" db="EMBL/GenBank/DDBJ databases">
        <title>Freshwater and sediment microbial communities from various areas in North America, analyzing microbe dynamics in response to fracking.</title>
        <authorList>
            <person name="Lamendella R."/>
        </authorList>
    </citation>
    <scope>NUCLEOTIDE SEQUENCE [LARGE SCALE GENOMIC DNA]</scope>
    <source>
        <strain evidence="11 12">67</strain>
    </source>
</reference>
<dbReference type="GO" id="GO:0030288">
    <property type="term" value="C:outer membrane-bounded periplasmic space"/>
    <property type="evidence" value="ECO:0007669"/>
    <property type="project" value="InterPro"/>
</dbReference>
<comment type="similarity">
    <text evidence="2 8">Belongs to the periplasmic pilus chaperone family.</text>
</comment>
<evidence type="ECO:0000256" key="6">
    <source>
        <dbReference type="ARBA" id="ARBA00023186"/>
    </source>
</evidence>
<sequence>MKTPMEGIPSVNRTDSIMKKNIIAILLAMAAAFPVYSSVVITGTRVIYPESEREVSVKMENKGSSPVLIQSWVDDGDQISTPDTAKAPFLLTPPINRVNAGKGQTLRIRYTGEALPQDKESIFYLNVLEIPPMVKGELAEKNLLSMAFRSRLKLFYRPKNLIKNASDAPEKVVWKRQGNKVTAHNVTPYHVTVAYFSEDEKGEKNIGAGSMLTPGETHTWSLDRVTTRWYPMIINDYGALRPVEPNKK</sequence>
<dbReference type="InterPro" id="IPR050643">
    <property type="entry name" value="Periplasmic_pilus_chap"/>
</dbReference>
<dbReference type="Pfam" id="PF02753">
    <property type="entry name" value="PapD_C"/>
    <property type="match status" value="1"/>
</dbReference>
<evidence type="ECO:0000256" key="7">
    <source>
        <dbReference type="ARBA" id="ARBA00023319"/>
    </source>
</evidence>
<evidence type="ECO:0000259" key="9">
    <source>
        <dbReference type="Pfam" id="PF00345"/>
    </source>
</evidence>
<comment type="subcellular location">
    <subcellularLocation>
        <location evidence="1 8">Periplasm</location>
    </subcellularLocation>
</comment>
<dbReference type="SUPFAM" id="SSF49584">
    <property type="entry name" value="Periplasmic chaperone C-domain"/>
    <property type="match status" value="1"/>
</dbReference>
<organism evidence="11 12">
    <name type="scientific">Klebsiella oxytoca</name>
    <dbReference type="NCBI Taxonomy" id="571"/>
    <lineage>
        <taxon>Bacteria</taxon>
        <taxon>Pseudomonadati</taxon>
        <taxon>Pseudomonadota</taxon>
        <taxon>Gammaproteobacteria</taxon>
        <taxon>Enterobacterales</taxon>
        <taxon>Enterobacteriaceae</taxon>
        <taxon>Klebsiella/Raoultella group</taxon>
        <taxon>Klebsiella</taxon>
    </lineage>
</organism>
<comment type="caution">
    <text evidence="11">The sequence shown here is derived from an EMBL/GenBank/DDBJ whole genome shotgun (WGS) entry which is preliminary data.</text>
</comment>
<dbReference type="SUPFAM" id="SSF49354">
    <property type="entry name" value="PapD-like"/>
    <property type="match status" value="1"/>
</dbReference>
<evidence type="ECO:0000313" key="12">
    <source>
        <dbReference type="Proteomes" id="UP000247485"/>
    </source>
</evidence>
<evidence type="ECO:0000259" key="10">
    <source>
        <dbReference type="Pfam" id="PF02753"/>
    </source>
</evidence>
<dbReference type="PANTHER" id="PTHR30251">
    <property type="entry name" value="PILUS ASSEMBLY CHAPERONE"/>
    <property type="match status" value="1"/>
</dbReference>
<dbReference type="InterPro" id="IPR016147">
    <property type="entry name" value="Pili_assmbl_chaperone_N"/>
</dbReference>
<keyword evidence="4" id="KW-0732">Signal</keyword>
<dbReference type="GO" id="GO:0071555">
    <property type="term" value="P:cell wall organization"/>
    <property type="evidence" value="ECO:0007669"/>
    <property type="project" value="InterPro"/>
</dbReference>
<evidence type="ECO:0000256" key="4">
    <source>
        <dbReference type="ARBA" id="ARBA00022729"/>
    </source>
</evidence>
<dbReference type="InterPro" id="IPR016148">
    <property type="entry name" value="Pili_assmbl_chaperone_C"/>
</dbReference>
<dbReference type="FunFam" id="2.60.40.10:FF:000458">
    <property type="entry name" value="Molecular chaperone FimC"/>
    <property type="match status" value="1"/>
</dbReference>
<dbReference type="Pfam" id="PF00345">
    <property type="entry name" value="PapD_N"/>
    <property type="match status" value="1"/>
</dbReference>
<feature type="domain" description="Pili assembly chaperone C-terminal" evidence="10">
    <location>
        <begin position="184"/>
        <end position="240"/>
    </location>
</feature>
<dbReference type="EMBL" id="QJJG01000002">
    <property type="protein sequence ID" value="PXW48747.1"/>
    <property type="molecule type" value="Genomic_DNA"/>
</dbReference>
<feature type="domain" description="Pili assembly chaperone N-terminal" evidence="9">
    <location>
        <begin position="38"/>
        <end position="161"/>
    </location>
</feature>
<evidence type="ECO:0000256" key="8">
    <source>
        <dbReference type="RuleBase" id="RU003918"/>
    </source>
</evidence>
<keyword evidence="5" id="KW-0574">Periplasm</keyword>
<dbReference type="PANTHER" id="PTHR30251:SF2">
    <property type="entry name" value="FIMBRIAL CHAPERONE YADV-RELATED"/>
    <property type="match status" value="1"/>
</dbReference>
<keyword evidence="3" id="KW-1029">Fimbrium biogenesis</keyword>
<proteinExistence type="inferred from homology"/>
<accession>A0A318FZ59</accession>